<dbReference type="InterPro" id="IPR044087">
    <property type="entry name" value="NahD-like"/>
</dbReference>
<evidence type="ECO:0000259" key="3">
    <source>
        <dbReference type="Pfam" id="PF01323"/>
    </source>
</evidence>
<feature type="active site" description="Nucleophile" evidence="2">
    <location>
        <position position="14"/>
    </location>
</feature>
<dbReference type="AlphaFoldDB" id="A0A285S5W4"/>
<dbReference type="RefSeq" id="WP_097174356.1">
    <property type="nucleotide sequence ID" value="NZ_OBML01000003.1"/>
</dbReference>
<keyword evidence="5" id="KW-1185">Reference proteome</keyword>
<dbReference type="PIRSF" id="PIRSF006386">
    <property type="entry name" value="HCCAis_GSTk"/>
    <property type="match status" value="1"/>
</dbReference>
<dbReference type="GO" id="GO:0004602">
    <property type="term" value="F:glutathione peroxidase activity"/>
    <property type="evidence" value="ECO:0007669"/>
    <property type="project" value="TreeGrafter"/>
</dbReference>
<dbReference type="Proteomes" id="UP000219331">
    <property type="component" value="Unassembled WGS sequence"/>
</dbReference>
<dbReference type="CDD" id="cd03022">
    <property type="entry name" value="DsbA_HCCA_Iso"/>
    <property type="match status" value="1"/>
</dbReference>
<dbReference type="InterPro" id="IPR014440">
    <property type="entry name" value="HCCAis_GSTk"/>
</dbReference>
<dbReference type="GO" id="GO:1901170">
    <property type="term" value="P:naphthalene catabolic process"/>
    <property type="evidence" value="ECO:0007669"/>
    <property type="project" value="InterPro"/>
</dbReference>
<dbReference type="EC" id="5.99.1.4" evidence="1"/>
<feature type="domain" description="DSBA-like thioredoxin" evidence="3">
    <location>
        <begin position="5"/>
        <end position="192"/>
    </location>
</feature>
<organism evidence="4 5">
    <name type="scientific">Stappia indica</name>
    <dbReference type="NCBI Taxonomy" id="538381"/>
    <lineage>
        <taxon>Bacteria</taxon>
        <taxon>Pseudomonadati</taxon>
        <taxon>Pseudomonadota</taxon>
        <taxon>Alphaproteobacteria</taxon>
        <taxon>Hyphomicrobiales</taxon>
        <taxon>Stappiaceae</taxon>
        <taxon>Stappia</taxon>
    </lineage>
</organism>
<dbReference type="GO" id="GO:0004364">
    <property type="term" value="F:glutathione transferase activity"/>
    <property type="evidence" value="ECO:0007669"/>
    <property type="project" value="TreeGrafter"/>
</dbReference>
<dbReference type="GO" id="GO:0006749">
    <property type="term" value="P:glutathione metabolic process"/>
    <property type="evidence" value="ECO:0007669"/>
    <property type="project" value="TreeGrafter"/>
</dbReference>
<dbReference type="SUPFAM" id="SSF52833">
    <property type="entry name" value="Thioredoxin-like"/>
    <property type="match status" value="1"/>
</dbReference>
<dbReference type="STRING" id="538381.GCA_001696535_04373"/>
<protein>
    <recommendedName>
        <fullName evidence="1">2-hydroxychromene-2-carboxylate isomerase</fullName>
        <ecNumber evidence="1">5.99.1.4</ecNumber>
    </recommendedName>
</protein>
<proteinExistence type="inferred from homology"/>
<evidence type="ECO:0000256" key="2">
    <source>
        <dbReference type="PIRSR" id="PIRSR006386-1"/>
    </source>
</evidence>
<dbReference type="EMBL" id="OBML01000003">
    <property type="protein sequence ID" value="SOC00315.1"/>
    <property type="molecule type" value="Genomic_DNA"/>
</dbReference>
<dbReference type="GO" id="GO:0018845">
    <property type="term" value="F:2-hydroxychromene-2-carboxylate isomerase activity"/>
    <property type="evidence" value="ECO:0007669"/>
    <property type="project" value="UniProtKB-UniRule"/>
</dbReference>
<evidence type="ECO:0000256" key="1">
    <source>
        <dbReference type="PIRNR" id="PIRNR006386"/>
    </source>
</evidence>
<comment type="catalytic activity">
    <reaction evidence="1">
        <text>2-hydroxychromene-2-carboxylate = (3E)-4-(2-hydroxyphenyl)-2-oxobut-3-enoate</text>
        <dbReference type="Rhea" id="RHEA:27401"/>
        <dbReference type="ChEBI" id="CHEBI:59350"/>
        <dbReference type="ChEBI" id="CHEBI:59353"/>
        <dbReference type="EC" id="5.99.1.4"/>
    </reaction>
</comment>
<reference evidence="4 5" key="1">
    <citation type="submission" date="2017-08" db="EMBL/GenBank/DDBJ databases">
        <authorList>
            <person name="de Groot N.N."/>
        </authorList>
    </citation>
    <scope>NUCLEOTIDE SEQUENCE [LARGE SCALE GENOMIC DNA]</scope>
    <source>
        <strain evidence="4 5">USBA 352</strain>
    </source>
</reference>
<dbReference type="Gene3D" id="3.40.30.10">
    <property type="entry name" value="Glutaredoxin"/>
    <property type="match status" value="1"/>
</dbReference>
<comment type="similarity">
    <text evidence="1">Belongs to the GST superfamily. NadH family.</text>
</comment>
<dbReference type="InterPro" id="IPR001853">
    <property type="entry name" value="DSBA-like_thioredoxin_dom"/>
</dbReference>
<name>A0A285S5W4_9HYPH</name>
<sequence length="203" mass="22534">MSRPVVQFWYEFASTYSYPAAMRIEDLAERRGVELRWRPFLLGPIFAEAGWTTSPFNLLPVKGAYMWRDLERICASSGLPFTRPDPFPQNGLKAARIATALAPEQVPLFSRAVYLAEFGEGWRIDDEKMLATLITRAGANAEEILTLSAGNEAKARLRASVEEAKALGIFGAPSVTCADGELFWGNDRLEQAMDHALATHIPQ</sequence>
<gene>
    <name evidence="4" type="ORF">SAMN05421512_103261</name>
</gene>
<dbReference type="Pfam" id="PF01323">
    <property type="entry name" value="DSBA"/>
    <property type="match status" value="1"/>
</dbReference>
<dbReference type="PANTHER" id="PTHR42943:SF2">
    <property type="entry name" value="GLUTATHIONE S-TRANSFERASE KAPPA 1"/>
    <property type="match status" value="1"/>
</dbReference>
<dbReference type="PANTHER" id="PTHR42943">
    <property type="entry name" value="GLUTATHIONE S-TRANSFERASE KAPPA"/>
    <property type="match status" value="1"/>
</dbReference>
<dbReference type="InterPro" id="IPR036249">
    <property type="entry name" value="Thioredoxin-like_sf"/>
</dbReference>
<evidence type="ECO:0000313" key="4">
    <source>
        <dbReference type="EMBL" id="SOC00315.1"/>
    </source>
</evidence>
<dbReference type="InterPro" id="IPR051924">
    <property type="entry name" value="GST_Kappa/NadH"/>
</dbReference>
<evidence type="ECO:0000313" key="5">
    <source>
        <dbReference type="Proteomes" id="UP000219331"/>
    </source>
</evidence>
<keyword evidence="1 4" id="KW-0413">Isomerase</keyword>
<dbReference type="OrthoDB" id="5244108at2"/>
<accession>A0A285S5W4</accession>